<evidence type="ECO:0000256" key="5">
    <source>
        <dbReference type="ARBA" id="ARBA00022771"/>
    </source>
</evidence>
<keyword evidence="15" id="KW-1185">Reference proteome</keyword>
<proteinExistence type="inferred from homology"/>
<dbReference type="InterPro" id="IPR013087">
    <property type="entry name" value="Znf_C2H2_type"/>
</dbReference>
<gene>
    <name evidence="14" type="ORF">ABG768_025434</name>
</gene>
<evidence type="ECO:0000256" key="8">
    <source>
        <dbReference type="ARBA" id="ARBA00023125"/>
    </source>
</evidence>
<evidence type="ECO:0000256" key="1">
    <source>
        <dbReference type="ARBA" id="ARBA00004123"/>
    </source>
</evidence>
<feature type="domain" description="C2H2-type" evidence="13">
    <location>
        <begin position="381"/>
        <end position="408"/>
    </location>
</feature>
<evidence type="ECO:0000256" key="2">
    <source>
        <dbReference type="ARBA" id="ARBA00006991"/>
    </source>
</evidence>
<dbReference type="FunFam" id="3.30.160.60:FF:001485">
    <property type="entry name" value="Krueppel-related zinc finger protein"/>
    <property type="match status" value="1"/>
</dbReference>
<feature type="compositionally biased region" description="Acidic residues" evidence="12">
    <location>
        <begin position="108"/>
        <end position="117"/>
    </location>
</feature>
<dbReference type="PANTHER" id="PTHR16515">
    <property type="entry name" value="PR DOMAIN ZINC FINGER PROTEIN"/>
    <property type="match status" value="1"/>
</dbReference>
<dbReference type="Proteomes" id="UP001479290">
    <property type="component" value="Unassembled WGS sequence"/>
</dbReference>
<keyword evidence="5 11" id="KW-0863">Zinc-finger</keyword>
<comment type="caution">
    <text evidence="14">The sequence shown here is derived from an EMBL/GenBank/DDBJ whole genome shotgun (WGS) entry which is preliminary data.</text>
</comment>
<name>A0AAW2AGE7_CULAL</name>
<protein>
    <recommendedName>
        <fullName evidence="13">C2H2-type domain-containing protein</fullName>
    </recommendedName>
</protein>
<keyword evidence="9" id="KW-0804">Transcription</keyword>
<dbReference type="Pfam" id="PF00096">
    <property type="entry name" value="zf-C2H2"/>
    <property type="match status" value="3"/>
</dbReference>
<keyword evidence="7" id="KW-0805">Transcription regulation</keyword>
<comment type="similarity">
    <text evidence="2">Belongs to the krueppel C2H2-type zinc-finger protein family.</text>
</comment>
<evidence type="ECO:0000256" key="6">
    <source>
        <dbReference type="ARBA" id="ARBA00022833"/>
    </source>
</evidence>
<dbReference type="PROSITE" id="PS00028">
    <property type="entry name" value="ZINC_FINGER_C2H2_1"/>
    <property type="match status" value="3"/>
</dbReference>
<dbReference type="PANTHER" id="PTHR16515:SF49">
    <property type="entry name" value="GASTRULA ZINC FINGER PROTEIN XLCGF49.1-LIKE-RELATED"/>
    <property type="match status" value="1"/>
</dbReference>
<dbReference type="SMART" id="SM00355">
    <property type="entry name" value="ZnF_C2H2"/>
    <property type="match status" value="3"/>
</dbReference>
<evidence type="ECO:0000313" key="14">
    <source>
        <dbReference type="EMBL" id="KAK9972103.1"/>
    </source>
</evidence>
<evidence type="ECO:0000256" key="9">
    <source>
        <dbReference type="ARBA" id="ARBA00023163"/>
    </source>
</evidence>
<organism evidence="14 15">
    <name type="scientific">Culter alburnus</name>
    <name type="common">Topmouth culter</name>
    <dbReference type="NCBI Taxonomy" id="194366"/>
    <lineage>
        <taxon>Eukaryota</taxon>
        <taxon>Metazoa</taxon>
        <taxon>Chordata</taxon>
        <taxon>Craniata</taxon>
        <taxon>Vertebrata</taxon>
        <taxon>Euteleostomi</taxon>
        <taxon>Actinopterygii</taxon>
        <taxon>Neopterygii</taxon>
        <taxon>Teleostei</taxon>
        <taxon>Ostariophysi</taxon>
        <taxon>Cypriniformes</taxon>
        <taxon>Xenocyprididae</taxon>
        <taxon>Xenocypridinae</taxon>
        <taxon>Culter</taxon>
    </lineage>
</organism>
<dbReference type="GO" id="GO:0008270">
    <property type="term" value="F:zinc ion binding"/>
    <property type="evidence" value="ECO:0007669"/>
    <property type="project" value="UniProtKB-KW"/>
</dbReference>
<evidence type="ECO:0000256" key="12">
    <source>
        <dbReference type="SAM" id="MobiDB-lite"/>
    </source>
</evidence>
<dbReference type="GO" id="GO:0003677">
    <property type="term" value="F:DNA binding"/>
    <property type="evidence" value="ECO:0007669"/>
    <property type="project" value="UniProtKB-KW"/>
</dbReference>
<feature type="domain" description="C2H2-type" evidence="13">
    <location>
        <begin position="353"/>
        <end position="380"/>
    </location>
</feature>
<reference evidence="14 15" key="1">
    <citation type="submission" date="2024-05" db="EMBL/GenBank/DDBJ databases">
        <title>A high-quality chromosomal-level genome assembly of Topmouth culter (Culter alburnus).</title>
        <authorList>
            <person name="Zhao H."/>
        </authorList>
    </citation>
    <scope>NUCLEOTIDE SEQUENCE [LARGE SCALE GENOMIC DNA]</scope>
    <source>
        <strain evidence="14">CATC2023</strain>
        <tissue evidence="14">Muscle</tissue>
    </source>
</reference>
<dbReference type="InterPro" id="IPR050331">
    <property type="entry name" value="Zinc_finger"/>
</dbReference>
<evidence type="ECO:0000313" key="15">
    <source>
        <dbReference type="Proteomes" id="UP001479290"/>
    </source>
</evidence>
<feature type="compositionally biased region" description="Basic and acidic residues" evidence="12">
    <location>
        <begin position="227"/>
        <end position="250"/>
    </location>
</feature>
<keyword evidence="3" id="KW-0479">Metal-binding</keyword>
<evidence type="ECO:0000259" key="13">
    <source>
        <dbReference type="PROSITE" id="PS50157"/>
    </source>
</evidence>
<dbReference type="AlphaFoldDB" id="A0AAW2AGE7"/>
<dbReference type="GO" id="GO:0010468">
    <property type="term" value="P:regulation of gene expression"/>
    <property type="evidence" value="ECO:0007669"/>
    <property type="project" value="TreeGrafter"/>
</dbReference>
<feature type="region of interest" description="Disordered" evidence="12">
    <location>
        <begin position="178"/>
        <end position="200"/>
    </location>
</feature>
<dbReference type="Gene3D" id="3.30.160.60">
    <property type="entry name" value="Classic Zinc Finger"/>
    <property type="match status" value="3"/>
</dbReference>
<feature type="region of interest" description="Disordered" evidence="12">
    <location>
        <begin position="227"/>
        <end position="262"/>
    </location>
</feature>
<dbReference type="GO" id="GO:0005634">
    <property type="term" value="C:nucleus"/>
    <property type="evidence" value="ECO:0007669"/>
    <property type="project" value="UniProtKB-SubCell"/>
</dbReference>
<dbReference type="PROSITE" id="PS50157">
    <property type="entry name" value="ZINC_FINGER_C2H2_2"/>
    <property type="match status" value="3"/>
</dbReference>
<evidence type="ECO:0000256" key="3">
    <source>
        <dbReference type="ARBA" id="ARBA00022723"/>
    </source>
</evidence>
<sequence>MSARVNGSGREQISLVSRCVESALETALRRAFEVALEIALNEISRLTAGQALLDVCCEHFRERQRENSSLKLPPQHLSHGESNQSSLYSRREDTPRKVCEKQERGGEVDEYVDESESLDGSFHKISQGLVRSHEMNTSPINEQDTSDQKELNIDHIQDVEPSDQDLSFQPAIDQVMVKSEKPDSEEPALNRSSRCGSPYPSPDYSFDPTCNEEFVHNRMTLVQSKLLEDWRPDPEKPQKETEPLDQEPSHSHGSSKINLPSSSCVSPVSTQFHNLYLSADDRTSLMQSTQHCIEQHRTILMSVEEGTVATRPRKQQLFPPGCSPYHCSMCSRDFNRLENLKTHLRIHTGERPYSCSLCGVRFRHSGALTRHFRIHTGEKPYVCGECGKSFRNCGGLRYHQKSHHPSTAFKTSHI</sequence>
<feature type="compositionally biased region" description="Basic and acidic residues" evidence="12">
    <location>
        <begin position="89"/>
        <end position="107"/>
    </location>
</feature>
<feature type="compositionally biased region" description="Polar residues" evidence="12">
    <location>
        <begin position="251"/>
        <end position="262"/>
    </location>
</feature>
<dbReference type="EMBL" id="JAWDJR010000007">
    <property type="protein sequence ID" value="KAK9972103.1"/>
    <property type="molecule type" value="Genomic_DNA"/>
</dbReference>
<feature type="domain" description="C2H2-type" evidence="13">
    <location>
        <begin position="325"/>
        <end position="352"/>
    </location>
</feature>
<evidence type="ECO:0000256" key="4">
    <source>
        <dbReference type="ARBA" id="ARBA00022737"/>
    </source>
</evidence>
<evidence type="ECO:0000256" key="11">
    <source>
        <dbReference type="PROSITE-ProRule" id="PRU00042"/>
    </source>
</evidence>
<dbReference type="SUPFAM" id="SSF57667">
    <property type="entry name" value="beta-beta-alpha zinc fingers"/>
    <property type="match status" value="2"/>
</dbReference>
<dbReference type="FunFam" id="3.30.160.60:FF:001437">
    <property type="entry name" value="Zinc finger protein 594"/>
    <property type="match status" value="1"/>
</dbReference>
<keyword evidence="8" id="KW-0238">DNA-binding</keyword>
<dbReference type="InterPro" id="IPR036236">
    <property type="entry name" value="Znf_C2H2_sf"/>
</dbReference>
<keyword evidence="10" id="KW-0539">Nucleus</keyword>
<dbReference type="FunFam" id="3.30.160.60:FF:001498">
    <property type="entry name" value="Zinc finger protein 404"/>
    <property type="match status" value="1"/>
</dbReference>
<comment type="subcellular location">
    <subcellularLocation>
        <location evidence="1">Nucleus</location>
    </subcellularLocation>
</comment>
<feature type="region of interest" description="Disordered" evidence="12">
    <location>
        <begin position="67"/>
        <end position="117"/>
    </location>
</feature>
<keyword evidence="6" id="KW-0862">Zinc</keyword>
<accession>A0AAW2AGE7</accession>
<evidence type="ECO:0000256" key="10">
    <source>
        <dbReference type="ARBA" id="ARBA00023242"/>
    </source>
</evidence>
<evidence type="ECO:0000256" key="7">
    <source>
        <dbReference type="ARBA" id="ARBA00023015"/>
    </source>
</evidence>
<keyword evidence="4" id="KW-0677">Repeat</keyword>